<accession>A0ABD7NDE8</accession>
<keyword evidence="2" id="KW-0012">Acyltransferase</keyword>
<proteinExistence type="predicted"/>
<evidence type="ECO:0000259" key="3">
    <source>
        <dbReference type="PROSITE" id="PS51186"/>
    </source>
</evidence>
<evidence type="ECO:0000256" key="2">
    <source>
        <dbReference type="ARBA" id="ARBA00023315"/>
    </source>
</evidence>
<dbReference type="PANTHER" id="PTHR43877">
    <property type="entry name" value="AMINOALKYLPHOSPHONATE N-ACETYLTRANSFERASE-RELATED-RELATED"/>
    <property type="match status" value="1"/>
</dbReference>
<dbReference type="InterPro" id="IPR000182">
    <property type="entry name" value="GNAT_dom"/>
</dbReference>
<dbReference type="RefSeq" id="WP_003028288.1">
    <property type="nucleotide sequence ID" value="NZ_UHHS01000001.1"/>
</dbReference>
<comment type="caution">
    <text evidence="4">The sequence shown here is derived from an EMBL/GenBank/DDBJ whole genome shotgun (WGS) entry which is preliminary data.</text>
</comment>
<dbReference type="PROSITE" id="PS51186">
    <property type="entry name" value="GNAT"/>
    <property type="match status" value="1"/>
</dbReference>
<evidence type="ECO:0000313" key="5">
    <source>
        <dbReference type="Proteomes" id="UP000254098"/>
    </source>
</evidence>
<sequence>MIRSAELSDAVAIQEINATALGYDFGLIETRQKLSELLDRSDHFILVAENAAGQIVGGAHAASYDCLYFPSLLNLLALAVAPDFQGQGYGKALMQAIREEGVAAGYTGIRINSGISRMKAHEFYRKLGCEEKADQKRFYWEF</sequence>
<dbReference type="Gene3D" id="3.40.630.30">
    <property type="match status" value="1"/>
</dbReference>
<name>A0ABD7NDE8_9STRE</name>
<reference evidence="4 5" key="1">
    <citation type="submission" date="2018-06" db="EMBL/GenBank/DDBJ databases">
        <authorList>
            <consortium name="Pathogen Informatics"/>
            <person name="Doyle S."/>
        </authorList>
    </citation>
    <scope>NUCLEOTIDE SEQUENCE [LARGE SCALE GENOMIC DNA]</scope>
    <source>
        <strain evidence="4 5">NCTC1080</strain>
    </source>
</reference>
<evidence type="ECO:0000313" key="4">
    <source>
        <dbReference type="EMBL" id="SUO77704.1"/>
    </source>
</evidence>
<evidence type="ECO:0000256" key="1">
    <source>
        <dbReference type="ARBA" id="ARBA00022679"/>
    </source>
</evidence>
<feature type="domain" description="N-acetyltransferase" evidence="3">
    <location>
        <begin position="1"/>
        <end position="142"/>
    </location>
</feature>
<dbReference type="SUPFAM" id="SSF55729">
    <property type="entry name" value="Acyl-CoA N-acyltransferases (Nat)"/>
    <property type="match status" value="1"/>
</dbReference>
<dbReference type="Proteomes" id="UP000254098">
    <property type="component" value="Unassembled WGS sequence"/>
</dbReference>
<keyword evidence="1" id="KW-0808">Transferase</keyword>
<protein>
    <submittedName>
        <fullName evidence="4">Acetyltransferase</fullName>
    </submittedName>
</protein>
<dbReference type="InterPro" id="IPR050832">
    <property type="entry name" value="Bact_Acetyltransf"/>
</dbReference>
<organism evidence="4 5">
    <name type="scientific">Streptococcus viridans</name>
    <dbReference type="NCBI Taxonomy" id="78535"/>
    <lineage>
        <taxon>Bacteria</taxon>
        <taxon>Bacillati</taxon>
        <taxon>Bacillota</taxon>
        <taxon>Bacilli</taxon>
        <taxon>Lactobacillales</taxon>
        <taxon>Streptococcaceae</taxon>
        <taxon>Streptococcus</taxon>
    </lineage>
</organism>
<dbReference type="AlphaFoldDB" id="A0ABD7NDE8"/>
<gene>
    <name evidence="4" type="ORF">NCTC1080_00569</name>
</gene>
<dbReference type="GO" id="GO:0016746">
    <property type="term" value="F:acyltransferase activity"/>
    <property type="evidence" value="ECO:0007669"/>
    <property type="project" value="UniProtKB-KW"/>
</dbReference>
<dbReference type="EMBL" id="UHHS01000001">
    <property type="protein sequence ID" value="SUO77704.1"/>
    <property type="molecule type" value="Genomic_DNA"/>
</dbReference>
<dbReference type="Pfam" id="PF13508">
    <property type="entry name" value="Acetyltransf_7"/>
    <property type="match status" value="1"/>
</dbReference>
<dbReference type="InterPro" id="IPR016181">
    <property type="entry name" value="Acyl_CoA_acyltransferase"/>
</dbReference>
<dbReference type="CDD" id="cd04301">
    <property type="entry name" value="NAT_SF"/>
    <property type="match status" value="1"/>
</dbReference>
<keyword evidence="5" id="KW-1185">Reference proteome</keyword>